<dbReference type="SUPFAM" id="SSF48403">
    <property type="entry name" value="Ankyrin repeat"/>
    <property type="match status" value="1"/>
</dbReference>
<sequence>MLSNQQQTLVQAIQQLDLNQVQSLLAEGLDPNFIDPEQGPPVSMICDGLFAWWEKICEAYEAGEPLSETEKQQELQVYLDILDALIKAKANLHLWDAEEFYGPLWDAASSACVPVVQRLLDEKVDPNTRDEEGLTILSSISQLFFDCEFDEIDWSESLKEERETLELLRQNGAKMSKELTA</sequence>
<gene>
    <name evidence="1" type="ORF">AVENLUH5627_00606</name>
</gene>
<dbReference type="PATRIC" id="fig|52133.18.peg.630"/>
<comment type="caution">
    <text evidence="1">The sequence shown here is derived from an EMBL/GenBank/DDBJ whole genome shotgun (WGS) entry which is preliminary data.</text>
</comment>
<name>A0A137Y2P9_9GAMM</name>
<dbReference type="Gene3D" id="1.25.40.20">
    <property type="entry name" value="Ankyrin repeat-containing domain"/>
    <property type="match status" value="1"/>
</dbReference>
<accession>A0A150I1D9</accession>
<evidence type="ECO:0000313" key="1">
    <source>
        <dbReference type="EMBL" id="KXZ73450.1"/>
    </source>
</evidence>
<dbReference type="InterPro" id="IPR036770">
    <property type="entry name" value="Ankyrin_rpt-contain_sf"/>
</dbReference>
<proteinExistence type="predicted"/>
<protein>
    <submittedName>
        <fullName evidence="1">Ankyrin repeats (3 copies)</fullName>
    </submittedName>
</protein>
<organism evidence="1 2">
    <name type="scientific">Acinetobacter venetianus</name>
    <dbReference type="NCBI Taxonomy" id="52133"/>
    <lineage>
        <taxon>Bacteria</taxon>
        <taxon>Pseudomonadati</taxon>
        <taxon>Pseudomonadota</taxon>
        <taxon>Gammaproteobacteria</taxon>
        <taxon>Moraxellales</taxon>
        <taxon>Moraxellaceae</taxon>
        <taxon>Acinetobacter</taxon>
    </lineage>
</organism>
<dbReference type="EMBL" id="JRUE01000064">
    <property type="protein sequence ID" value="KXZ73450.1"/>
    <property type="molecule type" value="Genomic_DNA"/>
</dbReference>
<reference evidence="1 2" key="1">
    <citation type="journal article" date="2016" name="Sci. Rep.">
        <title>Genomic and phenotypic characterization of the species Acinetobacter venetianus.</title>
        <authorList>
            <person name="Fondi M."/>
            <person name="Maida I."/>
            <person name="Perrin E."/>
            <person name="Orlandini V."/>
            <person name="La Torre L."/>
            <person name="Bosi E."/>
            <person name="Negroni A."/>
            <person name="Zanaroli G."/>
            <person name="Fava F."/>
            <person name="Decorosi F."/>
            <person name="Giovannetti L."/>
            <person name="Viti C."/>
            <person name="Vaneechoutte M."/>
            <person name="Dijkshoorn L."/>
            <person name="Fani R."/>
        </authorList>
    </citation>
    <scope>NUCLEOTIDE SEQUENCE [LARGE SCALE GENOMIC DNA]</scope>
    <source>
        <strain evidence="1 2">LUH5627</strain>
    </source>
</reference>
<dbReference type="AlphaFoldDB" id="A0A137Y2P9"/>
<dbReference type="GeneID" id="58193912"/>
<evidence type="ECO:0000313" key="2">
    <source>
        <dbReference type="Proteomes" id="UP000075680"/>
    </source>
</evidence>
<dbReference type="RefSeq" id="WP_004878099.1">
    <property type="nucleotide sequence ID" value="NZ_BCLZ01000006.1"/>
</dbReference>
<accession>A0A137Y2P9</accession>
<dbReference type="Proteomes" id="UP000075680">
    <property type="component" value="Unassembled WGS sequence"/>
</dbReference>